<dbReference type="AlphaFoldDB" id="A0A0K1PM97"/>
<dbReference type="KEGG" id="llu:AKJ09_01327"/>
<dbReference type="RefSeq" id="WP_169927295.1">
    <property type="nucleotide sequence ID" value="NZ_CP012333.1"/>
</dbReference>
<evidence type="ECO:0000256" key="6">
    <source>
        <dbReference type="ARBA" id="ARBA00023143"/>
    </source>
</evidence>
<dbReference type="NCBIfam" id="TIGR02492">
    <property type="entry name" value="flgK_ends"/>
    <property type="match status" value="1"/>
</dbReference>
<dbReference type="PANTHER" id="PTHR30033:SF1">
    <property type="entry name" value="FLAGELLAR HOOK-ASSOCIATED PROTEIN 1"/>
    <property type="match status" value="1"/>
</dbReference>
<keyword evidence="9" id="KW-0282">Flagellum</keyword>
<keyword evidence="10" id="KW-1185">Reference proteome</keyword>
<evidence type="ECO:0000256" key="3">
    <source>
        <dbReference type="ARBA" id="ARBA00009677"/>
    </source>
</evidence>
<evidence type="ECO:0000256" key="1">
    <source>
        <dbReference type="ARBA" id="ARBA00004365"/>
    </source>
</evidence>
<keyword evidence="9" id="KW-0969">Cilium</keyword>
<evidence type="ECO:0000313" key="9">
    <source>
        <dbReference type="EMBL" id="AKU94663.1"/>
    </source>
</evidence>
<dbReference type="InterPro" id="IPR053927">
    <property type="entry name" value="FlgK_helical"/>
</dbReference>
<name>A0A0K1PM97_9BACT</name>
<gene>
    <name evidence="9" type="ORF">AKJ09_01327</name>
</gene>
<dbReference type="GO" id="GO:0009424">
    <property type="term" value="C:bacterial-type flagellum hook"/>
    <property type="evidence" value="ECO:0007669"/>
    <property type="project" value="InterPro"/>
</dbReference>
<dbReference type="PATRIC" id="fig|1391654.3.peg.1344"/>
<sequence length="445" mass="46075">MSIARDGIIAQTGALDVTGQNVAGANTPGYVKRTAQLASRPNGGVEMTGVTRSFDSFTYTQLVTQEAHLASANARSNALADVEAIVSPATGTLSDRIDALSDAFHELSTHPADTGVRSTVLASAAALSRGFAETADGLNASRAELFSQAKSVADDVNTKLDQLAKLDRNVTEAMARGQDASGLRDQRDQIAREIGQSVGARVVSNDNGSITLFAAGTVLYEGGSTAKLEVSLDSGGMLRVQANRAGNMVDVTNGIDNGKLAGIREARDKDIPEVLSQLDSFATEVANAFNTVHASGFGLDGGTGRPLFAVTSGAGAAHSMSVDPGMQGHPEYLATASSAGDVPGGNDVAVALSRVSQGILPGGGTMSERYAGIASKVGLLHGTAEGEAKMREDTVATASALRESVSGVSTDEEMINMQQFQRAFEASTRVLRVVDELFDTLMKSF</sequence>
<dbReference type="STRING" id="1391654.AKJ09_01327"/>
<evidence type="ECO:0000259" key="7">
    <source>
        <dbReference type="Pfam" id="PF06429"/>
    </source>
</evidence>
<dbReference type="GO" id="GO:0005198">
    <property type="term" value="F:structural molecule activity"/>
    <property type="evidence" value="ECO:0007669"/>
    <property type="project" value="InterPro"/>
</dbReference>
<feature type="domain" description="Flagellar basal-body/hook protein C-terminal" evidence="7">
    <location>
        <begin position="405"/>
        <end position="442"/>
    </location>
</feature>
<accession>A0A0K1PM97</accession>
<organism evidence="9 10">
    <name type="scientific">Labilithrix luteola</name>
    <dbReference type="NCBI Taxonomy" id="1391654"/>
    <lineage>
        <taxon>Bacteria</taxon>
        <taxon>Pseudomonadati</taxon>
        <taxon>Myxococcota</taxon>
        <taxon>Polyangia</taxon>
        <taxon>Polyangiales</taxon>
        <taxon>Labilitrichaceae</taxon>
        <taxon>Labilithrix</taxon>
    </lineage>
</organism>
<dbReference type="InterPro" id="IPR010930">
    <property type="entry name" value="Flg_bb/hook_C_dom"/>
</dbReference>
<evidence type="ECO:0000256" key="2">
    <source>
        <dbReference type="ARBA" id="ARBA00004613"/>
    </source>
</evidence>
<dbReference type="Pfam" id="PF06429">
    <property type="entry name" value="Flg_bbr_C"/>
    <property type="match status" value="1"/>
</dbReference>
<dbReference type="EMBL" id="CP012333">
    <property type="protein sequence ID" value="AKU94663.1"/>
    <property type="molecule type" value="Genomic_DNA"/>
</dbReference>
<evidence type="ECO:0000256" key="5">
    <source>
        <dbReference type="ARBA" id="ARBA00022525"/>
    </source>
</evidence>
<dbReference type="GO" id="GO:0044780">
    <property type="term" value="P:bacterial-type flagellum assembly"/>
    <property type="evidence" value="ECO:0007669"/>
    <property type="project" value="InterPro"/>
</dbReference>
<reference evidence="9 10" key="1">
    <citation type="submission" date="2015-08" db="EMBL/GenBank/DDBJ databases">
        <authorList>
            <person name="Babu N.S."/>
            <person name="Beckwith C.J."/>
            <person name="Beseler K.G."/>
            <person name="Brison A."/>
            <person name="Carone J.V."/>
            <person name="Caskin T.P."/>
            <person name="Diamond M."/>
            <person name="Durham M.E."/>
            <person name="Foxe J.M."/>
            <person name="Go M."/>
            <person name="Henderson B.A."/>
            <person name="Jones I.B."/>
            <person name="McGettigan J.A."/>
            <person name="Micheletti S.J."/>
            <person name="Nasrallah M.E."/>
            <person name="Ortiz D."/>
            <person name="Piller C.R."/>
            <person name="Privatt S.R."/>
            <person name="Schneider S.L."/>
            <person name="Sharp S."/>
            <person name="Smith T.C."/>
            <person name="Stanton J.D."/>
            <person name="Ullery H.E."/>
            <person name="Wilson R.J."/>
            <person name="Serrano M.G."/>
            <person name="Buck G."/>
            <person name="Lee V."/>
            <person name="Wang Y."/>
            <person name="Carvalho R."/>
            <person name="Voegtly L."/>
            <person name="Shi R."/>
            <person name="Duckworth R."/>
            <person name="Johnson A."/>
            <person name="Loviza R."/>
            <person name="Walstead R."/>
            <person name="Shah Z."/>
            <person name="Kiflezghi M."/>
            <person name="Wade K."/>
            <person name="Ball S.L."/>
            <person name="Bradley K.W."/>
            <person name="Asai D.J."/>
            <person name="Bowman C.A."/>
            <person name="Russell D.A."/>
            <person name="Pope W.H."/>
            <person name="Jacobs-Sera D."/>
            <person name="Hendrix R.W."/>
            <person name="Hatfull G.F."/>
        </authorList>
    </citation>
    <scope>NUCLEOTIDE SEQUENCE [LARGE SCALE GENOMIC DNA]</scope>
    <source>
        <strain evidence="9 10">DSM 27648</strain>
    </source>
</reference>
<comment type="subcellular location">
    <subcellularLocation>
        <location evidence="1">Bacterial flagellum</location>
    </subcellularLocation>
    <subcellularLocation>
        <location evidence="2">Secreted</location>
    </subcellularLocation>
</comment>
<dbReference type="SUPFAM" id="SSF64518">
    <property type="entry name" value="Phase 1 flagellin"/>
    <property type="match status" value="1"/>
</dbReference>
<dbReference type="GO" id="GO:0005576">
    <property type="term" value="C:extracellular region"/>
    <property type="evidence" value="ECO:0007669"/>
    <property type="project" value="UniProtKB-SubCell"/>
</dbReference>
<evidence type="ECO:0000256" key="4">
    <source>
        <dbReference type="ARBA" id="ARBA00016244"/>
    </source>
</evidence>
<evidence type="ECO:0000259" key="8">
    <source>
        <dbReference type="Pfam" id="PF22638"/>
    </source>
</evidence>
<dbReference type="Proteomes" id="UP000064967">
    <property type="component" value="Chromosome"/>
</dbReference>
<dbReference type="PANTHER" id="PTHR30033">
    <property type="entry name" value="FLAGELLAR HOOK-ASSOCIATED PROTEIN 1"/>
    <property type="match status" value="1"/>
</dbReference>
<comment type="similarity">
    <text evidence="3">Belongs to the flagella basal body rod proteins family.</text>
</comment>
<evidence type="ECO:0000313" key="10">
    <source>
        <dbReference type="Proteomes" id="UP000064967"/>
    </source>
</evidence>
<keyword evidence="5" id="KW-0964">Secreted</keyword>
<protein>
    <recommendedName>
        <fullName evidence="4">Flagellar hook-associated protein 1</fullName>
    </recommendedName>
</protein>
<dbReference type="InterPro" id="IPR002371">
    <property type="entry name" value="FlgK"/>
</dbReference>
<keyword evidence="9" id="KW-0966">Cell projection</keyword>
<dbReference type="Pfam" id="PF22638">
    <property type="entry name" value="FlgK_D1"/>
    <property type="match status" value="1"/>
</dbReference>
<proteinExistence type="inferred from homology"/>
<keyword evidence="6" id="KW-0975">Bacterial flagellum</keyword>
<feature type="domain" description="Flagellar hook-associated protein FlgK helical" evidence="8">
    <location>
        <begin position="80"/>
        <end position="308"/>
    </location>
</feature>